<evidence type="ECO:0000256" key="1">
    <source>
        <dbReference type="ARBA" id="ARBA00007227"/>
    </source>
</evidence>
<dbReference type="SMART" id="SM00530">
    <property type="entry name" value="HTH_XRE"/>
    <property type="match status" value="1"/>
</dbReference>
<comment type="caution">
    <text evidence="3">The sequence shown here is derived from an EMBL/GenBank/DDBJ whole genome shotgun (WGS) entry which is preliminary data.</text>
</comment>
<comment type="similarity">
    <text evidence="1">Belongs to the short-chain fatty acyl-CoA assimilation regulator (ScfR) family.</text>
</comment>
<dbReference type="Pfam" id="PF06114">
    <property type="entry name" value="Peptidase_M78"/>
    <property type="match status" value="1"/>
</dbReference>
<feature type="domain" description="HTH cro/C1-type" evidence="2">
    <location>
        <begin position="18"/>
        <end position="67"/>
    </location>
</feature>
<dbReference type="CDD" id="cd00093">
    <property type="entry name" value="HTH_XRE"/>
    <property type="match status" value="1"/>
</dbReference>
<organism evidence="3 4">
    <name type="scientific">Streptomyces ovatisporus</name>
    <dbReference type="NCBI Taxonomy" id="1128682"/>
    <lineage>
        <taxon>Bacteria</taxon>
        <taxon>Bacillati</taxon>
        <taxon>Actinomycetota</taxon>
        <taxon>Actinomycetes</taxon>
        <taxon>Kitasatosporales</taxon>
        <taxon>Streptomycetaceae</taxon>
        <taxon>Streptomyces</taxon>
    </lineage>
</organism>
<dbReference type="PROSITE" id="PS50943">
    <property type="entry name" value="HTH_CROC1"/>
    <property type="match status" value="1"/>
</dbReference>
<dbReference type="InterPro" id="IPR010359">
    <property type="entry name" value="IrrE_HExxH"/>
</dbReference>
<accession>A0ABV9A7B1</accession>
<dbReference type="Gene3D" id="1.10.10.2910">
    <property type="match status" value="1"/>
</dbReference>
<dbReference type="InterPro" id="IPR010982">
    <property type="entry name" value="Lambda_DNA-bd_dom_sf"/>
</dbReference>
<dbReference type="InterPro" id="IPR052345">
    <property type="entry name" value="Rad_response_metalloprotease"/>
</dbReference>
<reference evidence="4" key="1">
    <citation type="journal article" date="2019" name="Int. J. Syst. Evol. Microbiol.">
        <title>The Global Catalogue of Microorganisms (GCM) 10K type strain sequencing project: providing services to taxonomists for standard genome sequencing and annotation.</title>
        <authorList>
            <consortium name="The Broad Institute Genomics Platform"/>
            <consortium name="The Broad Institute Genome Sequencing Center for Infectious Disease"/>
            <person name="Wu L."/>
            <person name="Ma J."/>
        </authorList>
    </citation>
    <scope>NUCLEOTIDE SEQUENCE [LARGE SCALE GENOMIC DNA]</scope>
    <source>
        <strain evidence="4">CGMCC 4.7357</strain>
    </source>
</reference>
<dbReference type="RefSeq" id="WP_386449193.1">
    <property type="nucleotide sequence ID" value="NZ_JBHSFH010000007.1"/>
</dbReference>
<dbReference type="Proteomes" id="UP001595997">
    <property type="component" value="Unassembled WGS sequence"/>
</dbReference>
<proteinExistence type="inferred from homology"/>
<dbReference type="SUPFAM" id="SSF47413">
    <property type="entry name" value="lambda repressor-like DNA-binding domains"/>
    <property type="match status" value="1"/>
</dbReference>
<dbReference type="PANTHER" id="PTHR43236">
    <property type="entry name" value="ANTITOXIN HIGA1"/>
    <property type="match status" value="1"/>
</dbReference>
<name>A0ABV9A7B1_9ACTN</name>
<evidence type="ECO:0000313" key="3">
    <source>
        <dbReference type="EMBL" id="MFC4495803.1"/>
    </source>
</evidence>
<evidence type="ECO:0000313" key="4">
    <source>
        <dbReference type="Proteomes" id="UP001595997"/>
    </source>
</evidence>
<dbReference type="PANTHER" id="PTHR43236:SF2">
    <property type="entry name" value="BLL0069 PROTEIN"/>
    <property type="match status" value="1"/>
</dbReference>
<sequence length="376" mass="42732">MPAAKQSINPDVLAWALKQAGVSKDELARDLGVSSDVLERWFSRDDAPGMTQLRKISRKLRRPTSFFFLPKVPRHSPTEAAFRHPLGSKGKRSLNSDEVAELRSAQRRQKIAAWAAENLEELAPELPKREKSAEATALRVQQWLLWNVEFQVKATSKNRVTKLIRRSLEDQGVMVLQVSMGRDSCRGFSIYHQRVPVIAYNGSSQTAAARTFTLLHELGHLLAHEQAVCASPQDAEERWCDRFAAAFLLPKSHLRDYLAFKKYDYVEHDDVDIVRLISQRYKASFQCVALRLIDLGVADWSLYESVRNSPLEIEKGGFGGEAQTTEIIRMREYGLTFPRLVLAARDRGKLAEIDARKYLNVDGEQMTSLQHRLTEV</sequence>
<dbReference type="EMBL" id="JBHSFH010000007">
    <property type="protein sequence ID" value="MFC4495803.1"/>
    <property type="molecule type" value="Genomic_DNA"/>
</dbReference>
<dbReference type="InterPro" id="IPR001387">
    <property type="entry name" value="Cro/C1-type_HTH"/>
</dbReference>
<protein>
    <submittedName>
        <fullName evidence="3">ImmA/IrrE family metallo-endopeptidase</fullName>
    </submittedName>
</protein>
<dbReference type="Pfam" id="PF01381">
    <property type="entry name" value="HTH_3"/>
    <property type="match status" value="1"/>
</dbReference>
<keyword evidence="4" id="KW-1185">Reference proteome</keyword>
<evidence type="ECO:0000259" key="2">
    <source>
        <dbReference type="PROSITE" id="PS50943"/>
    </source>
</evidence>
<gene>
    <name evidence="3" type="ORF">ACFPA8_16875</name>
</gene>